<dbReference type="EMBL" id="AGNL01018773">
    <property type="protein sequence ID" value="EJK62563.1"/>
    <property type="molecule type" value="Genomic_DNA"/>
</dbReference>
<evidence type="ECO:0000313" key="1">
    <source>
        <dbReference type="EMBL" id="EJK62563.1"/>
    </source>
</evidence>
<comment type="caution">
    <text evidence="1">The sequence shown here is derived from an EMBL/GenBank/DDBJ whole genome shotgun (WGS) entry which is preliminary data.</text>
</comment>
<name>K0S8S7_THAOC</name>
<proteinExistence type="predicted"/>
<keyword evidence="2" id="KW-1185">Reference proteome</keyword>
<protein>
    <submittedName>
        <fullName evidence="1">Uncharacterized protein</fullName>
    </submittedName>
</protein>
<organism evidence="1 2">
    <name type="scientific">Thalassiosira oceanica</name>
    <name type="common">Marine diatom</name>
    <dbReference type="NCBI Taxonomy" id="159749"/>
    <lineage>
        <taxon>Eukaryota</taxon>
        <taxon>Sar</taxon>
        <taxon>Stramenopiles</taxon>
        <taxon>Ochrophyta</taxon>
        <taxon>Bacillariophyta</taxon>
        <taxon>Coscinodiscophyceae</taxon>
        <taxon>Thalassiosirophycidae</taxon>
        <taxon>Thalassiosirales</taxon>
        <taxon>Thalassiosiraceae</taxon>
        <taxon>Thalassiosira</taxon>
    </lineage>
</organism>
<reference evidence="1 2" key="1">
    <citation type="journal article" date="2012" name="Genome Biol.">
        <title>Genome and low-iron response of an oceanic diatom adapted to chronic iron limitation.</title>
        <authorList>
            <person name="Lommer M."/>
            <person name="Specht M."/>
            <person name="Roy A.S."/>
            <person name="Kraemer L."/>
            <person name="Andreson R."/>
            <person name="Gutowska M.A."/>
            <person name="Wolf J."/>
            <person name="Bergner S.V."/>
            <person name="Schilhabel M.B."/>
            <person name="Klostermeier U.C."/>
            <person name="Beiko R.G."/>
            <person name="Rosenstiel P."/>
            <person name="Hippler M."/>
            <person name="Laroche J."/>
        </authorList>
    </citation>
    <scope>NUCLEOTIDE SEQUENCE [LARGE SCALE GENOMIC DNA]</scope>
    <source>
        <strain evidence="1 2">CCMP1005</strain>
    </source>
</reference>
<dbReference type="Proteomes" id="UP000266841">
    <property type="component" value="Unassembled WGS sequence"/>
</dbReference>
<accession>K0S8S7</accession>
<dbReference type="AlphaFoldDB" id="K0S8S7"/>
<gene>
    <name evidence="1" type="ORF">THAOC_16819</name>
</gene>
<sequence>MSWPFVFICFFTAHHGYRKGGQMLLVKRSTDVEGVHGAINVFDQVIITLPQISQTYESTTSPRTFSTK</sequence>
<evidence type="ECO:0000313" key="2">
    <source>
        <dbReference type="Proteomes" id="UP000266841"/>
    </source>
</evidence>